<dbReference type="GO" id="GO:1902201">
    <property type="term" value="P:negative regulation of bacterial-type flagellum-dependent cell motility"/>
    <property type="evidence" value="ECO:0007669"/>
    <property type="project" value="TreeGrafter"/>
</dbReference>
<feature type="domain" description="GGDEF" evidence="4">
    <location>
        <begin position="207"/>
        <end position="344"/>
    </location>
</feature>
<dbReference type="InterPro" id="IPR029787">
    <property type="entry name" value="Nucleotide_cyclase"/>
</dbReference>
<dbReference type="GO" id="GO:0052621">
    <property type="term" value="F:diguanylate cyclase activity"/>
    <property type="evidence" value="ECO:0007669"/>
    <property type="project" value="UniProtKB-EC"/>
</dbReference>
<keyword evidence="5" id="KW-0808">Transferase</keyword>
<name>A0A4P7NXB5_9GAMM</name>
<dbReference type="AlphaFoldDB" id="A0A4P7NXB5"/>
<dbReference type="InterPro" id="IPR043128">
    <property type="entry name" value="Rev_trsase/Diguanyl_cyclase"/>
</dbReference>
<evidence type="ECO:0000259" key="4">
    <source>
        <dbReference type="PROSITE" id="PS50887"/>
    </source>
</evidence>
<dbReference type="RefSeq" id="WP_135794922.1">
    <property type="nucleotide sequence ID" value="NZ_CP032096.1"/>
</dbReference>
<keyword evidence="3" id="KW-0175">Coiled coil</keyword>
<evidence type="ECO:0000313" key="5">
    <source>
        <dbReference type="EMBL" id="QBZ82168.1"/>
    </source>
</evidence>
<gene>
    <name evidence="5" type="primary">vdcA_1</name>
    <name evidence="5" type="ORF">GHNINEIG_00192</name>
</gene>
<organism evidence="5 6">
    <name type="scientific">Hydrogenovibrio crunogenus</name>
    <dbReference type="NCBI Taxonomy" id="39765"/>
    <lineage>
        <taxon>Bacteria</taxon>
        <taxon>Pseudomonadati</taxon>
        <taxon>Pseudomonadota</taxon>
        <taxon>Gammaproteobacteria</taxon>
        <taxon>Thiotrichales</taxon>
        <taxon>Piscirickettsiaceae</taxon>
        <taxon>Hydrogenovibrio</taxon>
    </lineage>
</organism>
<sequence length="352" mass="41044">MLIDIKDVPEKAQRIFVQLIDIFEEQDINPTPLNYYIWYQYYKGDHPKFRQEMDNALQDPFGYNDRLGRRLYDEYFSDEHSGNDFDRAFKRLINLVIKKMNVWSDKLEKHTQDLNQYTTSLASKDIDAETLKELTHSVLNTASSMKQSSEEFQQEMLNSNEEILRLRKELIEARAETLTDELTEVGNRKAFNHAIQDLADSTQDNPQSLVLILTDIDHFKRFNDTFGHLVGDSVLRYFANLMKKTRDDTETVCRYGGEEFAILLSHSSLEKAKERAESIRHSLEIAKLKRKDSEKTLGKITASFGLAVYKGEEHETLDEWIKRADDALYEAKNQGRNRIITDEELETAKPLK</sequence>
<dbReference type="Gene3D" id="3.30.70.270">
    <property type="match status" value="1"/>
</dbReference>
<comment type="cofactor">
    <cofactor evidence="1">
        <name>Mg(2+)</name>
        <dbReference type="ChEBI" id="CHEBI:18420"/>
    </cofactor>
</comment>
<dbReference type="InterPro" id="IPR050469">
    <property type="entry name" value="Diguanylate_Cyclase"/>
</dbReference>
<dbReference type="Proteomes" id="UP000296201">
    <property type="component" value="Chromosome"/>
</dbReference>
<protein>
    <recommendedName>
        <fullName evidence="2">diguanylate cyclase</fullName>
        <ecNumber evidence="2">2.7.7.65</ecNumber>
    </recommendedName>
</protein>
<dbReference type="SMART" id="SM00267">
    <property type="entry name" value="GGDEF"/>
    <property type="match status" value="1"/>
</dbReference>
<evidence type="ECO:0000313" key="6">
    <source>
        <dbReference type="Proteomes" id="UP000296201"/>
    </source>
</evidence>
<dbReference type="OrthoDB" id="5621267at2"/>
<keyword evidence="6" id="KW-1185">Reference proteome</keyword>
<dbReference type="PROSITE" id="PS50887">
    <property type="entry name" value="GGDEF"/>
    <property type="match status" value="1"/>
</dbReference>
<feature type="coiled-coil region" evidence="3">
    <location>
        <begin position="149"/>
        <end position="188"/>
    </location>
</feature>
<proteinExistence type="predicted"/>
<evidence type="ECO:0000256" key="1">
    <source>
        <dbReference type="ARBA" id="ARBA00001946"/>
    </source>
</evidence>
<dbReference type="FunFam" id="3.30.70.270:FF:000001">
    <property type="entry name" value="Diguanylate cyclase domain protein"/>
    <property type="match status" value="1"/>
</dbReference>
<dbReference type="EMBL" id="CP032096">
    <property type="protein sequence ID" value="QBZ82168.1"/>
    <property type="molecule type" value="Genomic_DNA"/>
</dbReference>
<evidence type="ECO:0000256" key="2">
    <source>
        <dbReference type="ARBA" id="ARBA00012528"/>
    </source>
</evidence>
<dbReference type="NCBIfam" id="TIGR00254">
    <property type="entry name" value="GGDEF"/>
    <property type="match status" value="1"/>
</dbReference>
<accession>A0A4P7NXB5</accession>
<dbReference type="GO" id="GO:0043709">
    <property type="term" value="P:cell adhesion involved in single-species biofilm formation"/>
    <property type="evidence" value="ECO:0007669"/>
    <property type="project" value="TreeGrafter"/>
</dbReference>
<evidence type="ECO:0000256" key="3">
    <source>
        <dbReference type="SAM" id="Coils"/>
    </source>
</evidence>
<keyword evidence="5" id="KW-0548">Nucleotidyltransferase</keyword>
<dbReference type="SUPFAM" id="SSF55073">
    <property type="entry name" value="Nucleotide cyclase"/>
    <property type="match status" value="1"/>
</dbReference>
<dbReference type="CDD" id="cd01949">
    <property type="entry name" value="GGDEF"/>
    <property type="match status" value="1"/>
</dbReference>
<dbReference type="PANTHER" id="PTHR45138">
    <property type="entry name" value="REGULATORY COMPONENTS OF SENSORY TRANSDUCTION SYSTEM"/>
    <property type="match status" value="1"/>
</dbReference>
<reference evidence="5 6" key="1">
    <citation type="submission" date="2018-08" db="EMBL/GenBank/DDBJ databases">
        <title>Horizontal acquisition of hydrogen conversion ability and other habitat adaptations in Hydrogenovibrio crunogenus strains.</title>
        <authorList>
            <person name="Gonnella G."/>
            <person name="Adam N."/>
            <person name="Perner M."/>
        </authorList>
    </citation>
    <scope>NUCLEOTIDE SEQUENCE [LARGE SCALE GENOMIC DNA]</scope>
    <source>
        <strain evidence="5 6">SP-41</strain>
    </source>
</reference>
<dbReference type="EC" id="2.7.7.65" evidence="2"/>
<dbReference type="GO" id="GO:0005886">
    <property type="term" value="C:plasma membrane"/>
    <property type="evidence" value="ECO:0007669"/>
    <property type="project" value="TreeGrafter"/>
</dbReference>
<dbReference type="Pfam" id="PF00990">
    <property type="entry name" value="GGDEF"/>
    <property type="match status" value="1"/>
</dbReference>
<dbReference type="InterPro" id="IPR000160">
    <property type="entry name" value="GGDEF_dom"/>
</dbReference>
<dbReference type="PANTHER" id="PTHR45138:SF2">
    <property type="entry name" value="DIGUANYLATE CYCLASE VDCA"/>
    <property type="match status" value="1"/>
</dbReference>